<evidence type="ECO:0000256" key="5">
    <source>
        <dbReference type="ARBA" id="ARBA00022679"/>
    </source>
</evidence>
<feature type="compositionally biased region" description="Basic and acidic residues" evidence="15">
    <location>
        <begin position="88"/>
        <end position="104"/>
    </location>
</feature>
<evidence type="ECO:0000256" key="1">
    <source>
        <dbReference type="ARBA" id="ARBA00004123"/>
    </source>
</evidence>
<feature type="compositionally biased region" description="Low complexity" evidence="15">
    <location>
        <begin position="41"/>
        <end position="52"/>
    </location>
</feature>
<dbReference type="CDD" id="cd02736">
    <property type="entry name" value="RNAP_III_Rpc1_C"/>
    <property type="match status" value="1"/>
</dbReference>
<dbReference type="SUPFAM" id="SSF64484">
    <property type="entry name" value="beta and beta-prime subunits of DNA dependent RNA-polymerase"/>
    <property type="match status" value="1"/>
</dbReference>
<evidence type="ECO:0000313" key="17">
    <source>
        <dbReference type="EMBL" id="KAH9372838.1"/>
    </source>
</evidence>
<organism evidence="17 18">
    <name type="scientific">Haemaphysalis longicornis</name>
    <name type="common">Bush tick</name>
    <dbReference type="NCBI Taxonomy" id="44386"/>
    <lineage>
        <taxon>Eukaryota</taxon>
        <taxon>Metazoa</taxon>
        <taxon>Ecdysozoa</taxon>
        <taxon>Arthropoda</taxon>
        <taxon>Chelicerata</taxon>
        <taxon>Arachnida</taxon>
        <taxon>Acari</taxon>
        <taxon>Parasitiformes</taxon>
        <taxon>Ixodida</taxon>
        <taxon>Ixodoidea</taxon>
        <taxon>Ixodidae</taxon>
        <taxon>Haemaphysalinae</taxon>
        <taxon>Haemaphysalis</taxon>
    </lineage>
</organism>
<dbReference type="OMA" id="DAIMETH"/>
<dbReference type="Gene3D" id="6.10.250.2940">
    <property type="match status" value="1"/>
</dbReference>
<evidence type="ECO:0000259" key="16">
    <source>
        <dbReference type="SMART" id="SM00663"/>
    </source>
</evidence>
<keyword evidence="10 14" id="KW-0804">Transcription</keyword>
<dbReference type="Pfam" id="PF04997">
    <property type="entry name" value="RNA_pol_Rpb1_1"/>
    <property type="match status" value="1"/>
</dbReference>
<feature type="compositionally biased region" description="Basic residues" evidence="15">
    <location>
        <begin position="125"/>
        <end position="152"/>
    </location>
</feature>
<dbReference type="GO" id="GO:0006351">
    <property type="term" value="P:DNA-templated transcription"/>
    <property type="evidence" value="ECO:0007669"/>
    <property type="project" value="InterPro"/>
</dbReference>
<accession>A0A9J6G358</accession>
<feature type="domain" description="RNA polymerase N-terminal" evidence="16">
    <location>
        <begin position="336"/>
        <end position="640"/>
    </location>
</feature>
<keyword evidence="9" id="KW-0460">Magnesium</keyword>
<keyword evidence="7" id="KW-0479">Metal-binding</keyword>
<comment type="similarity">
    <text evidence="2 14">Belongs to the RNA polymerase beta' chain family.</text>
</comment>
<comment type="function">
    <text evidence="13">DNA-dependent RNA polymerase catalyzes the transcription of DNA into RNA using the four ribonucleoside triphosphates as substrates. Largest and catalytic core component of RNA polymerase III which synthesizes small RNAs, such as 5S rRNA and tRNAs. Forms the polymerase active center together with the second largest subunit. A single-stranded DNA template strand of the promoter is positioned within the central active site cleft of Pol III. A bridging helix emanates from RPC1 and crosses the cleft near the catalytic site and is thought to promote translocation of Pol III by acting as a ratchet that moves the RNA-DNA hybrid through the active site by switching from straight to bent conformations at each step of nucleotide addition.</text>
</comment>
<feature type="compositionally biased region" description="Basic residues" evidence="15">
    <location>
        <begin position="53"/>
        <end position="62"/>
    </location>
</feature>
<evidence type="ECO:0000256" key="10">
    <source>
        <dbReference type="ARBA" id="ARBA00023163"/>
    </source>
</evidence>
<evidence type="ECO:0000256" key="9">
    <source>
        <dbReference type="ARBA" id="ARBA00022842"/>
    </source>
</evidence>
<dbReference type="Pfam" id="PF00623">
    <property type="entry name" value="RNA_pol_Rpb1_2"/>
    <property type="match status" value="1"/>
</dbReference>
<dbReference type="InterPro" id="IPR038120">
    <property type="entry name" value="Rpb1_funnel_sf"/>
</dbReference>
<comment type="subcellular location">
    <subcellularLocation>
        <location evidence="1">Nucleus</location>
    </subcellularLocation>
</comment>
<dbReference type="InterPro" id="IPR006592">
    <property type="entry name" value="RNA_pol_N"/>
</dbReference>
<dbReference type="OrthoDB" id="270392at2759"/>
<dbReference type="InterPro" id="IPR035697">
    <property type="entry name" value="RNAP_III_RPC1_N"/>
</dbReference>
<evidence type="ECO:0000256" key="14">
    <source>
        <dbReference type="RuleBase" id="RU004279"/>
    </source>
</evidence>
<dbReference type="Gene3D" id="3.30.1490.180">
    <property type="entry name" value="RNA polymerase ii"/>
    <property type="match status" value="1"/>
</dbReference>
<dbReference type="Pfam" id="PF04998">
    <property type="entry name" value="RNA_pol_Rpb1_5"/>
    <property type="match status" value="1"/>
</dbReference>
<evidence type="ECO:0000256" key="11">
    <source>
        <dbReference type="ARBA" id="ARBA00023242"/>
    </source>
</evidence>
<dbReference type="SMART" id="SM00663">
    <property type="entry name" value="RPOLA_N"/>
    <property type="match status" value="1"/>
</dbReference>
<dbReference type="InterPro" id="IPR000722">
    <property type="entry name" value="RNA_pol_asu"/>
</dbReference>
<evidence type="ECO:0000256" key="15">
    <source>
        <dbReference type="SAM" id="MobiDB-lite"/>
    </source>
</evidence>
<dbReference type="InterPro" id="IPR007066">
    <property type="entry name" value="RNA_pol_Rpb1_3"/>
</dbReference>
<keyword evidence="4 14" id="KW-0240">DNA-directed RNA polymerase</keyword>
<feature type="region of interest" description="Disordered" evidence="15">
    <location>
        <begin position="1"/>
        <end position="62"/>
    </location>
</feature>
<keyword evidence="5 14" id="KW-0808">Transferase</keyword>
<dbReference type="InterPro" id="IPR035698">
    <property type="entry name" value="RNAP_III_Rpc1_C"/>
</dbReference>
<evidence type="ECO:0000256" key="6">
    <source>
        <dbReference type="ARBA" id="ARBA00022695"/>
    </source>
</evidence>
<dbReference type="PANTHER" id="PTHR48446:SF1">
    <property type="entry name" value="DNA-DIRECTED RNA POLYMERASE SUBUNIT BETA' N-TERMINAL SECTION"/>
    <property type="match status" value="1"/>
</dbReference>
<dbReference type="FunFam" id="1.10.132.30:FF:000001">
    <property type="entry name" value="DNA-directed RNA polymerase subunit"/>
    <property type="match status" value="1"/>
</dbReference>
<evidence type="ECO:0000313" key="18">
    <source>
        <dbReference type="Proteomes" id="UP000821853"/>
    </source>
</evidence>
<comment type="caution">
    <text evidence="17">The sequence shown here is derived from an EMBL/GenBank/DDBJ whole genome shotgun (WGS) entry which is preliminary data.</text>
</comment>
<dbReference type="GO" id="GO:0000428">
    <property type="term" value="C:DNA-directed RNA polymerase complex"/>
    <property type="evidence" value="ECO:0007669"/>
    <property type="project" value="UniProtKB-KW"/>
</dbReference>
<dbReference type="InterPro" id="IPR007080">
    <property type="entry name" value="RNA_pol_Rpb1_1"/>
</dbReference>
<dbReference type="Pfam" id="PF04983">
    <property type="entry name" value="RNA_pol_Rpb1_3"/>
    <property type="match status" value="1"/>
</dbReference>
<dbReference type="GO" id="GO:0003677">
    <property type="term" value="F:DNA binding"/>
    <property type="evidence" value="ECO:0007669"/>
    <property type="project" value="InterPro"/>
</dbReference>
<dbReference type="Proteomes" id="UP000821853">
    <property type="component" value="Chromosome 4"/>
</dbReference>
<dbReference type="Gene3D" id="6.20.50.80">
    <property type="match status" value="1"/>
</dbReference>
<dbReference type="InterPro" id="IPR015700">
    <property type="entry name" value="RPC1"/>
</dbReference>
<gene>
    <name evidence="17" type="ORF">HPB48_022778</name>
</gene>
<dbReference type="Gene3D" id="1.10.274.100">
    <property type="entry name" value="RNA polymerase Rpb1, domain 3"/>
    <property type="match status" value="1"/>
</dbReference>
<feature type="region of interest" description="Disordered" evidence="15">
    <location>
        <begin position="81"/>
        <end position="153"/>
    </location>
</feature>
<dbReference type="CDD" id="cd02583">
    <property type="entry name" value="RNAP_III_RPC1_N"/>
    <property type="match status" value="1"/>
</dbReference>
<dbReference type="EC" id="2.7.7.6" evidence="14"/>
<evidence type="ECO:0000256" key="4">
    <source>
        <dbReference type="ARBA" id="ARBA00022478"/>
    </source>
</evidence>
<evidence type="ECO:0000256" key="12">
    <source>
        <dbReference type="ARBA" id="ARBA00048552"/>
    </source>
</evidence>
<dbReference type="PANTHER" id="PTHR48446">
    <property type="entry name" value="DNA-DIRECTED RNA POLYMERASE SUBUNIT BETA' N-TERMINAL SECTION"/>
    <property type="match status" value="1"/>
</dbReference>
<reference evidence="17 18" key="1">
    <citation type="journal article" date="2020" name="Cell">
        <title>Large-Scale Comparative Analyses of Tick Genomes Elucidate Their Genetic Diversity and Vector Capacities.</title>
        <authorList>
            <consortium name="Tick Genome and Microbiome Consortium (TIGMIC)"/>
            <person name="Jia N."/>
            <person name="Wang J."/>
            <person name="Shi W."/>
            <person name="Du L."/>
            <person name="Sun Y."/>
            <person name="Zhan W."/>
            <person name="Jiang J.F."/>
            <person name="Wang Q."/>
            <person name="Zhang B."/>
            <person name="Ji P."/>
            <person name="Bell-Sakyi L."/>
            <person name="Cui X.M."/>
            <person name="Yuan T.T."/>
            <person name="Jiang B.G."/>
            <person name="Yang W.F."/>
            <person name="Lam T.T."/>
            <person name="Chang Q.C."/>
            <person name="Ding S.J."/>
            <person name="Wang X.J."/>
            <person name="Zhu J.G."/>
            <person name="Ruan X.D."/>
            <person name="Zhao L."/>
            <person name="Wei J.T."/>
            <person name="Ye R.Z."/>
            <person name="Que T.C."/>
            <person name="Du C.H."/>
            <person name="Zhou Y.H."/>
            <person name="Cheng J.X."/>
            <person name="Dai P.F."/>
            <person name="Guo W.B."/>
            <person name="Han X.H."/>
            <person name="Huang E.J."/>
            <person name="Li L.F."/>
            <person name="Wei W."/>
            <person name="Gao Y.C."/>
            <person name="Liu J.Z."/>
            <person name="Shao H.Z."/>
            <person name="Wang X."/>
            <person name="Wang C.C."/>
            <person name="Yang T.C."/>
            <person name="Huo Q.B."/>
            <person name="Li W."/>
            <person name="Chen H.Y."/>
            <person name="Chen S.E."/>
            <person name="Zhou L.G."/>
            <person name="Ni X.B."/>
            <person name="Tian J.H."/>
            <person name="Sheng Y."/>
            <person name="Liu T."/>
            <person name="Pan Y.S."/>
            <person name="Xia L.Y."/>
            <person name="Li J."/>
            <person name="Zhao F."/>
            <person name="Cao W.C."/>
        </authorList>
    </citation>
    <scope>NUCLEOTIDE SEQUENCE [LARGE SCALE GENOMIC DNA]</scope>
    <source>
        <strain evidence="17">HaeL-2018</strain>
    </source>
</reference>
<protein>
    <recommendedName>
        <fullName evidence="14">DNA-directed RNA polymerase subunit</fullName>
        <ecNumber evidence="14">2.7.7.6</ecNumber>
    </recommendedName>
</protein>
<dbReference type="Gene3D" id="2.40.40.20">
    <property type="match status" value="1"/>
</dbReference>
<dbReference type="VEuPathDB" id="VectorBase:HLOH_045190"/>
<dbReference type="FunFam" id="3.30.1490.180:FF:000002">
    <property type="entry name" value="DNA-directed RNA polymerase subunit"/>
    <property type="match status" value="1"/>
</dbReference>
<evidence type="ECO:0000256" key="13">
    <source>
        <dbReference type="ARBA" id="ARBA00058108"/>
    </source>
</evidence>
<dbReference type="GO" id="GO:0003899">
    <property type="term" value="F:DNA-directed RNA polymerase activity"/>
    <property type="evidence" value="ECO:0007669"/>
    <property type="project" value="UniProtKB-EC"/>
</dbReference>
<dbReference type="Pfam" id="PF05000">
    <property type="entry name" value="RNA_pol_Rpb1_4"/>
    <property type="match status" value="1"/>
</dbReference>
<dbReference type="FunFam" id="1.10.274.100:FF:000003">
    <property type="entry name" value="DNA-directed RNA polymerase subunit"/>
    <property type="match status" value="1"/>
</dbReference>
<dbReference type="InterPro" id="IPR007081">
    <property type="entry name" value="RNA_pol_Rpb1_5"/>
</dbReference>
<comment type="catalytic activity">
    <reaction evidence="12 14">
        <text>RNA(n) + a ribonucleoside 5'-triphosphate = RNA(n+1) + diphosphate</text>
        <dbReference type="Rhea" id="RHEA:21248"/>
        <dbReference type="Rhea" id="RHEA-COMP:14527"/>
        <dbReference type="Rhea" id="RHEA-COMP:17342"/>
        <dbReference type="ChEBI" id="CHEBI:33019"/>
        <dbReference type="ChEBI" id="CHEBI:61557"/>
        <dbReference type="ChEBI" id="CHEBI:140395"/>
        <dbReference type="EC" id="2.7.7.6"/>
    </reaction>
</comment>
<evidence type="ECO:0000256" key="7">
    <source>
        <dbReference type="ARBA" id="ARBA00022723"/>
    </source>
</evidence>
<dbReference type="EMBL" id="JABSTR010000006">
    <property type="protein sequence ID" value="KAH9372838.1"/>
    <property type="molecule type" value="Genomic_DNA"/>
</dbReference>
<dbReference type="GO" id="GO:0046872">
    <property type="term" value="F:metal ion binding"/>
    <property type="evidence" value="ECO:0007669"/>
    <property type="project" value="UniProtKB-KW"/>
</dbReference>
<keyword evidence="11" id="KW-0539">Nucleus</keyword>
<evidence type="ECO:0000256" key="3">
    <source>
        <dbReference type="ARBA" id="ARBA00011206"/>
    </source>
</evidence>
<keyword evidence="8" id="KW-0862">Zinc</keyword>
<dbReference type="Gene3D" id="1.10.132.30">
    <property type="match status" value="1"/>
</dbReference>
<dbReference type="Gene3D" id="1.10.150.390">
    <property type="match status" value="1"/>
</dbReference>
<proteinExistence type="inferred from homology"/>
<dbReference type="FunFam" id="2.40.40.20:FF:000019">
    <property type="entry name" value="DNA-directed RNA polymerase II subunit RPB1"/>
    <property type="match status" value="1"/>
</dbReference>
<sequence>MKKKQNGRNSSWPIPLSGYASLYGPPPPPPPCRQLETLHWHPPSRAAAAAAAAHRRSSRPRRVSISVPFCASHMRALPSLGRPVTRTGLHDGEGAVPRERHVDEGPPTSIRRAQPGERAEAQPRPVRHRQVLRAGKRRGTQARRSGHPHGRHLIAQPLRYVRPGPRPVHGPLRPTGAGAARVPPGYFEAVHSILRTVCKQCGRVLLPPGDRARCLDILRSPVLTGMNKKALHKRITDICRKQANCVHCGAANGVVRKCGFFKFHYDRTAVCNSGGLGDELLEEYDEARIYNSDLEFHLEKLTGDVLNAVTVLELFRRIPDEDLPLLVMECGNGRPEGLLLTSVPVPPLCVRPSVFDVSGRRSAEGDLTQMLSEIIKRNGEIRRELEQNRPWPIIMLRWEELQASCGLYLNGELPSLPASMQPRPVQGLVQRLKGKRGRFRGNLSGKRVDFSSRTVISPDPNLRIDEVGVPRHVAKILTYPERVTPHNLERLRQLVLNGSDTHPGANFLTKRGSESRKSLRFGNRVELARFLQRGDIVERHLCDGDVVLFNRQPSLHKLSVMAHFAKVLPHLTFRFNECVCTPYNADFDGDEMNLHVPQTEEARAEAMVLLSTRSNLVSPGNGEPLIAAIQDFITGGYLLTNKDVFLDRAKACQLAACMLAGKDTAMRIDLPPPAVRKPLCLWTGKQVFSLILRPNRSSDVLACLRAKGKSYTSGEEMCANDAYVLIRNSELLSGRMDKDTLGTGSKNNIFYNLLHDYGSRHAADAMWRLARLSILYIQNQGFSIGIGDVTPSAALLRTKQMLVRSGYSRCEEYIDQLENGQLEAHPGCSEEETLEAVCLKELSSVRDHAGRACLRELHKTNSPLIMALCGSKGSVINISQMIACVGQQAISGHRVPNDFEDRSLPHFEKNDRSPQARGFVENSFYTGLTPIEFLFHTMAGREGLVDTAVKTAETGYMQRRLVKALEDLCVHYDGSVRNSYGDAVQFCFGGDCMDPSFVEANGDTPVDFDRVMELARARRPCKEEPRLDMEGVLSVFKEAVNEEKMQELPKDFRDFLEQYVLSYARAVDKVDEQRAIQGPDSSVLAQLHRLTETQLRDFLSTCREKFMRSLLEPGTAIGAVTAQSIGEPTTQMTLKTFHFAGVASMNITQGVPRIKEIVNASKNISTPVITAHLVNDRDEEFARRVKARIEKTVLGEVSEYLEEVLLPRECFVLVKLDLDRIRLLKLNVTAETVGNSIAQSKLRLPLPNIRKLGNAVVAVAPVLSPKFSASEALHTLMEELPSVVIAGIPTVPRAVIHADDSGRGPTRYKLLIEGEGLREVMSTYGVDGNRSVTNSVREAERTLGIEAARTTIVREIGLTMQSHGIRVDHRHLVLLADQMTFRGEVLGFTRDGLVRMRESSLMLASFEKTADHLFDAAYYGQVDEIVGVTESIIMGVPMDVGTGFFDLRHKVDWKPLAPPKKLGFDRAEFHLNICEP</sequence>
<keyword evidence="6 14" id="KW-0548">Nucleotidyltransferase</keyword>
<dbReference type="GO" id="GO:0005654">
    <property type="term" value="C:nucleoplasm"/>
    <property type="evidence" value="ECO:0007669"/>
    <property type="project" value="UniProtKB-ARBA"/>
</dbReference>
<keyword evidence="18" id="KW-1185">Reference proteome</keyword>
<name>A0A9J6G358_HAELO</name>
<dbReference type="FunFam" id="1.10.150.390:FF:000004">
    <property type="entry name" value="DNA-directed RNA polymerase subunit"/>
    <property type="match status" value="1"/>
</dbReference>
<dbReference type="InterPro" id="IPR007083">
    <property type="entry name" value="RNA_pol_Rpb1_4"/>
</dbReference>
<evidence type="ECO:0000256" key="8">
    <source>
        <dbReference type="ARBA" id="ARBA00022833"/>
    </source>
</evidence>
<comment type="subunit">
    <text evidence="3">Component of the RNA polymerase III (Pol III) complex consisting of 17 subunits.</text>
</comment>
<evidence type="ECO:0000256" key="2">
    <source>
        <dbReference type="ARBA" id="ARBA00006460"/>
    </source>
</evidence>
<dbReference type="InterPro" id="IPR042102">
    <property type="entry name" value="RNA_pol_Rpb1_3_sf"/>
</dbReference>